<dbReference type="PIRSF" id="PIRSF016636">
    <property type="entry name" value="AlgI_DltB"/>
    <property type="match status" value="1"/>
</dbReference>
<dbReference type="Pfam" id="PF03062">
    <property type="entry name" value="MBOAT"/>
    <property type="match status" value="1"/>
</dbReference>
<dbReference type="Proteomes" id="UP000295718">
    <property type="component" value="Unassembled WGS sequence"/>
</dbReference>
<dbReference type="GO" id="GO:0042121">
    <property type="term" value="P:alginic acid biosynthetic process"/>
    <property type="evidence" value="ECO:0007669"/>
    <property type="project" value="InterPro"/>
</dbReference>
<dbReference type="InterPro" id="IPR051085">
    <property type="entry name" value="MB_O-acyltransferase"/>
</dbReference>
<dbReference type="GO" id="GO:0005886">
    <property type="term" value="C:plasma membrane"/>
    <property type="evidence" value="ECO:0007669"/>
    <property type="project" value="UniProtKB-SubCell"/>
</dbReference>
<keyword evidence="4 8" id="KW-0812">Transmembrane</keyword>
<feature type="transmembrane region" description="Helical" evidence="8">
    <location>
        <begin position="358"/>
        <end position="378"/>
    </location>
</feature>
<dbReference type="PANTHER" id="PTHR13285">
    <property type="entry name" value="ACYLTRANSFERASE"/>
    <property type="match status" value="1"/>
</dbReference>
<feature type="transmembrane region" description="Helical" evidence="8">
    <location>
        <begin position="415"/>
        <end position="434"/>
    </location>
</feature>
<feature type="transmembrane region" description="Helical" evidence="8">
    <location>
        <begin position="248"/>
        <end position="267"/>
    </location>
</feature>
<feature type="transmembrane region" description="Helical" evidence="8">
    <location>
        <begin position="98"/>
        <end position="119"/>
    </location>
</feature>
<feature type="transmembrane region" description="Helical" evidence="8">
    <location>
        <begin position="385"/>
        <end position="403"/>
    </location>
</feature>
<name>A0A4R1R4S0_9FIRM</name>
<evidence type="ECO:0000256" key="6">
    <source>
        <dbReference type="ARBA" id="ARBA00023136"/>
    </source>
</evidence>
<dbReference type="OrthoDB" id="9805788at2"/>
<dbReference type="InterPro" id="IPR028362">
    <property type="entry name" value="AlgI"/>
</dbReference>
<comment type="caution">
    <text evidence="9">The sequence shown here is derived from an EMBL/GenBank/DDBJ whole genome shotgun (WGS) entry which is preliminary data.</text>
</comment>
<keyword evidence="5 8" id="KW-1133">Transmembrane helix</keyword>
<protein>
    <submittedName>
        <fullName evidence="9">Alginate O-acetyltransferase complex protein AlgI</fullName>
    </submittedName>
</protein>
<evidence type="ECO:0000313" key="9">
    <source>
        <dbReference type="EMBL" id="TCL60483.1"/>
    </source>
</evidence>
<evidence type="ECO:0000256" key="1">
    <source>
        <dbReference type="ARBA" id="ARBA00004651"/>
    </source>
</evidence>
<accession>A0A4R1R4S0</accession>
<dbReference type="InterPro" id="IPR024194">
    <property type="entry name" value="Ac/AlaTfrase_AlgI/DltB"/>
</dbReference>
<feature type="transmembrane region" description="Helical" evidence="8">
    <location>
        <begin position="31"/>
        <end position="58"/>
    </location>
</feature>
<dbReference type="RefSeq" id="WP_031388997.1">
    <property type="nucleotide sequence ID" value="NZ_JPNB01000001.1"/>
</dbReference>
<evidence type="ECO:0000256" key="2">
    <source>
        <dbReference type="ARBA" id="ARBA00010323"/>
    </source>
</evidence>
<evidence type="ECO:0000256" key="5">
    <source>
        <dbReference type="ARBA" id="ARBA00022989"/>
    </source>
</evidence>
<keyword evidence="3 7" id="KW-1003">Cell membrane</keyword>
<dbReference type="AlphaFoldDB" id="A0A4R1R4S0"/>
<evidence type="ECO:0000256" key="4">
    <source>
        <dbReference type="ARBA" id="ARBA00022692"/>
    </source>
</evidence>
<dbReference type="PANTHER" id="PTHR13285:SF18">
    <property type="entry name" value="PROTEIN-CYSTEINE N-PALMITOYLTRANSFERASE RASP"/>
    <property type="match status" value="1"/>
</dbReference>
<dbReference type="STRING" id="1469948.GCA_000732725_00216"/>
<feature type="transmembrane region" description="Helical" evidence="8">
    <location>
        <begin position="9"/>
        <end position="25"/>
    </location>
</feature>
<evidence type="ECO:0000256" key="3">
    <source>
        <dbReference type="ARBA" id="ARBA00022475"/>
    </source>
</evidence>
<dbReference type="EMBL" id="SLUO01000002">
    <property type="protein sequence ID" value="TCL60483.1"/>
    <property type="molecule type" value="Genomic_DNA"/>
</dbReference>
<comment type="similarity">
    <text evidence="2 7">Belongs to the membrane-bound acyltransferase family.</text>
</comment>
<keyword evidence="7 9" id="KW-0808">Transferase</keyword>
<organism evidence="9 10">
    <name type="scientific">Kineothrix alysoides</name>
    <dbReference type="NCBI Taxonomy" id="1469948"/>
    <lineage>
        <taxon>Bacteria</taxon>
        <taxon>Bacillati</taxon>
        <taxon>Bacillota</taxon>
        <taxon>Clostridia</taxon>
        <taxon>Lachnospirales</taxon>
        <taxon>Lachnospiraceae</taxon>
        <taxon>Kineothrix</taxon>
    </lineage>
</organism>
<dbReference type="GO" id="GO:0016746">
    <property type="term" value="F:acyltransferase activity"/>
    <property type="evidence" value="ECO:0007669"/>
    <property type="project" value="UniProtKB-KW"/>
</dbReference>
<dbReference type="InterPro" id="IPR004299">
    <property type="entry name" value="MBOAT_fam"/>
</dbReference>
<evidence type="ECO:0000256" key="7">
    <source>
        <dbReference type="PIRNR" id="PIRNR016636"/>
    </source>
</evidence>
<feature type="transmembrane region" description="Helical" evidence="8">
    <location>
        <begin position="441"/>
        <end position="459"/>
    </location>
</feature>
<proteinExistence type="inferred from homology"/>
<keyword evidence="10" id="KW-1185">Reference proteome</keyword>
<evidence type="ECO:0000256" key="8">
    <source>
        <dbReference type="SAM" id="Phobius"/>
    </source>
</evidence>
<keyword evidence="6 7" id="KW-0472">Membrane</keyword>
<dbReference type="PIRSF" id="PIRSF500217">
    <property type="entry name" value="AlgI"/>
    <property type="match status" value="1"/>
</dbReference>
<keyword evidence="7" id="KW-0012">Acyltransferase</keyword>
<reference evidence="9 10" key="1">
    <citation type="submission" date="2019-03" db="EMBL/GenBank/DDBJ databases">
        <title>Genomic Encyclopedia of Type Strains, Phase IV (KMG-IV): sequencing the most valuable type-strain genomes for metagenomic binning, comparative biology and taxonomic classification.</title>
        <authorList>
            <person name="Goeker M."/>
        </authorList>
    </citation>
    <scope>NUCLEOTIDE SEQUENCE [LARGE SCALE GENOMIC DNA]</scope>
    <source>
        <strain evidence="9 10">DSM 100556</strain>
    </source>
</reference>
<gene>
    <name evidence="9" type="ORF">EDD76_102180</name>
</gene>
<sequence>MVVFSGMEFLFRFLPIFLAVYYITPQKYRNTALLFGSIVFYAVGEPYFILLLLAFVWLNYILAKKICFYETEHSVKNKKKLREKKLHKRIDKKKGNKWMITALLLDVGLLVVFKILGAFAGNEALPLGLSFYTFKMISFQMDIYRRDIKALPTFKRTAVYFMMFPQIISGPIMRYDEGDFTLEKRTYSWERIEEGLQYFVLGLGTKVLLADRLAILEKDIHTIGYESISSPLAWLGAVSYSMQLYFDFWGYSLMASGLCVMLGFSFIKNFDHPYASRSISEFWRRWHMTLGSFFRDYVYIPLGGSREGKGNTVRNLLIVWLLTGLWHGGSLNFILWGSVLFGLIVLEKLWIGKWLQKYPLVGRCYVLVLIPITWMLFAITDISQLGLYLGRMFPVAGGAGVAVNSSDIFKYLKMYAPYLTAGVIWCIPAAYRFVEKHRRHPAVIAGMVCIFWLSVYFTVSMGNNPFAYLKF</sequence>
<feature type="transmembrane region" description="Helical" evidence="8">
    <location>
        <begin position="316"/>
        <end position="346"/>
    </location>
</feature>
<evidence type="ECO:0000313" key="10">
    <source>
        <dbReference type="Proteomes" id="UP000295718"/>
    </source>
</evidence>
<comment type="subcellular location">
    <subcellularLocation>
        <location evidence="1">Cell membrane</location>
        <topology evidence="1">Multi-pass membrane protein</topology>
    </subcellularLocation>
</comment>